<protein>
    <recommendedName>
        <fullName evidence="9">G-protein coupled receptors family 1 profile domain-containing protein</fullName>
    </recommendedName>
</protein>
<feature type="transmembrane region" description="Helical" evidence="6">
    <location>
        <begin position="248"/>
        <end position="278"/>
    </location>
</feature>
<feature type="region of interest" description="Disordered" evidence="5">
    <location>
        <begin position="311"/>
        <end position="348"/>
    </location>
</feature>
<feature type="transmembrane region" description="Helical" evidence="6">
    <location>
        <begin position="150"/>
        <end position="174"/>
    </location>
</feature>
<reference evidence="7 8" key="1">
    <citation type="journal article" date="2018" name="BMC Genomics">
        <title>The genome of Naegleria lovaniensis, the basis for a comparative approach to unravel pathogenicity factors of the human pathogenic amoeba N. fowleri.</title>
        <authorList>
            <person name="Liechti N."/>
            <person name="Schurch N."/>
            <person name="Bruggmann R."/>
            <person name="Wittwer M."/>
        </authorList>
    </citation>
    <scope>NUCLEOTIDE SEQUENCE [LARGE SCALE GENOMIC DNA]</scope>
    <source>
        <strain evidence="7 8">ATCC 30569</strain>
    </source>
</reference>
<feature type="transmembrane region" description="Helical" evidence="6">
    <location>
        <begin position="458"/>
        <end position="475"/>
    </location>
</feature>
<evidence type="ECO:0000256" key="1">
    <source>
        <dbReference type="ARBA" id="ARBA00004141"/>
    </source>
</evidence>
<keyword evidence="4 6" id="KW-0472">Membrane</keyword>
<dbReference type="SUPFAM" id="SSF81321">
    <property type="entry name" value="Family A G protein-coupled receptor-like"/>
    <property type="match status" value="1"/>
</dbReference>
<keyword evidence="2 6" id="KW-0812">Transmembrane</keyword>
<evidence type="ECO:0000256" key="2">
    <source>
        <dbReference type="ARBA" id="ARBA00022692"/>
    </source>
</evidence>
<feature type="region of interest" description="Disordered" evidence="5">
    <location>
        <begin position="647"/>
        <end position="668"/>
    </location>
</feature>
<feature type="transmembrane region" description="Helical" evidence="6">
    <location>
        <begin position="111"/>
        <end position="138"/>
    </location>
</feature>
<evidence type="ECO:0000256" key="4">
    <source>
        <dbReference type="ARBA" id="ARBA00023136"/>
    </source>
</evidence>
<dbReference type="GO" id="GO:0004930">
    <property type="term" value="F:G protein-coupled receptor activity"/>
    <property type="evidence" value="ECO:0007669"/>
    <property type="project" value="TreeGrafter"/>
</dbReference>
<comment type="subcellular location">
    <subcellularLocation>
        <location evidence="1">Membrane</location>
        <topology evidence="1">Multi-pass membrane protein</topology>
    </subcellularLocation>
</comment>
<dbReference type="GeneID" id="68098687"/>
<evidence type="ECO:0008006" key="9">
    <source>
        <dbReference type="Google" id="ProtNLM"/>
    </source>
</evidence>
<keyword evidence="8" id="KW-1185">Reference proteome</keyword>
<dbReference type="AlphaFoldDB" id="A0AA88GMS5"/>
<evidence type="ECO:0000256" key="3">
    <source>
        <dbReference type="ARBA" id="ARBA00022989"/>
    </source>
</evidence>
<dbReference type="InterPro" id="IPR044926">
    <property type="entry name" value="RGS_subdomain_2"/>
</dbReference>
<gene>
    <name evidence="7" type="ORF">C9374_006233</name>
</gene>
<proteinExistence type="predicted"/>
<evidence type="ECO:0000313" key="7">
    <source>
        <dbReference type="EMBL" id="KAG2381849.1"/>
    </source>
</evidence>
<organism evidence="7 8">
    <name type="scientific">Naegleria lovaniensis</name>
    <name type="common">Amoeba</name>
    <dbReference type="NCBI Taxonomy" id="51637"/>
    <lineage>
        <taxon>Eukaryota</taxon>
        <taxon>Discoba</taxon>
        <taxon>Heterolobosea</taxon>
        <taxon>Tetramitia</taxon>
        <taxon>Eutetramitia</taxon>
        <taxon>Vahlkampfiidae</taxon>
        <taxon>Naegleria</taxon>
    </lineage>
</organism>
<evidence type="ECO:0000256" key="5">
    <source>
        <dbReference type="SAM" id="MobiDB-lite"/>
    </source>
</evidence>
<dbReference type="Gene3D" id="1.20.1070.10">
    <property type="entry name" value="Rhodopsin 7-helix transmembrane proteins"/>
    <property type="match status" value="1"/>
</dbReference>
<dbReference type="PANTHER" id="PTHR23112">
    <property type="entry name" value="G PROTEIN-COUPLED RECEPTOR 157-RELATED"/>
    <property type="match status" value="1"/>
</dbReference>
<feature type="compositionally biased region" description="Acidic residues" evidence="5">
    <location>
        <begin position="648"/>
        <end position="665"/>
    </location>
</feature>
<feature type="compositionally biased region" description="Low complexity" evidence="5">
    <location>
        <begin position="328"/>
        <end position="345"/>
    </location>
</feature>
<dbReference type="RefSeq" id="XP_044547528.1">
    <property type="nucleotide sequence ID" value="XM_044696071.1"/>
</dbReference>
<name>A0AA88GMS5_NAELO</name>
<sequence length="817" mass="93211">MSSPALPREGSLVNGNPSFHPKYLSDLCKINISKDYNLQIVSIVICFLSIISSVFVFLGVVLYRKETKSPRLNILGVINIFGFIYCLCIEVESIIITLLGNVTYIYPLCQIQAFIANSSSLCLNTFSLCLTFFLFYTVIVSNQYKKLKSLYHRLLIGILVVCALISIPFFVFIFPIPVPGTDRYAELYGKSSKLWCDFANTPSHLINTSSTSFPRTFEKNYLGYDSIPLINNPFSLLRNSSSDPVESYWAIFFEIGFFYIPNTLILIINILLFVVIIVKIRKNSKMLQNHQLSISVNNTSIKPSISTISLENATDSSPSLPIRNPIRSKMNSTSPSSKKSLPSGSVGNFESTSFNENQDYENQEIVDENKPLLAVKRNFSSNVSLNALGKKQNSSTSLQAIAVQNNLQKTATIQPIQSSQTYNSFSFLMFGNNIKYSTLTQRDIDEYIQFLHSQSRTALYYIAVLTINWIVWIASRLCWEFIQCQSSDSTSIVIFVLLSIAEQCSGPRMSSILLSIIFGISEDTVSPSNLADMLQDVTCLRYFTTYCAERDNPTQSNENDREVNMAEYDNLVFFWFDMYQLKALILQNDKEGEERKKQISEAVLEICDKYFSETSFLKINSDIISNRDKNHIRTSIMRYIKGTSHNENDDDYSDSEYSENGDEDTSSTISEVVDNNSTIPKEDLFLLNLLKHPLKSTLRKMNELLFEFKTSPAFDELINVLRMKAVSQRRSLFKDILYKLGRLLLQCLGMCQVWCPSSHDPNSISGYESVTENEKNHMDHMDVQIKDLWSLDYSKDVFEYIDRVKSLKLDNRILMKF</sequence>
<accession>A0AA88GMS5</accession>
<dbReference type="EMBL" id="PYSW02000026">
    <property type="protein sequence ID" value="KAG2381849.1"/>
    <property type="molecule type" value="Genomic_DNA"/>
</dbReference>
<feature type="transmembrane region" description="Helical" evidence="6">
    <location>
        <begin position="40"/>
        <end position="63"/>
    </location>
</feature>
<comment type="caution">
    <text evidence="7">The sequence shown here is derived from an EMBL/GenBank/DDBJ whole genome shotgun (WGS) entry which is preliminary data.</text>
</comment>
<keyword evidence="3 6" id="KW-1133">Transmembrane helix</keyword>
<dbReference type="GO" id="GO:0005886">
    <property type="term" value="C:plasma membrane"/>
    <property type="evidence" value="ECO:0007669"/>
    <property type="project" value="TreeGrafter"/>
</dbReference>
<evidence type="ECO:0000256" key="6">
    <source>
        <dbReference type="SAM" id="Phobius"/>
    </source>
</evidence>
<feature type="transmembrane region" description="Helical" evidence="6">
    <location>
        <begin position="75"/>
        <end position="99"/>
    </location>
</feature>
<dbReference type="Proteomes" id="UP000816034">
    <property type="component" value="Unassembled WGS sequence"/>
</dbReference>
<evidence type="ECO:0000313" key="8">
    <source>
        <dbReference type="Proteomes" id="UP000816034"/>
    </source>
</evidence>
<dbReference type="PANTHER" id="PTHR23112:SF0">
    <property type="entry name" value="TRANSMEMBRANE PROTEIN 116"/>
    <property type="match status" value="1"/>
</dbReference>
<dbReference type="GO" id="GO:0007189">
    <property type="term" value="P:adenylate cyclase-activating G protein-coupled receptor signaling pathway"/>
    <property type="evidence" value="ECO:0007669"/>
    <property type="project" value="TreeGrafter"/>
</dbReference>
<dbReference type="Gene3D" id="1.10.167.10">
    <property type="entry name" value="Regulator of G-protein Signalling 4, domain 2"/>
    <property type="match status" value="1"/>
</dbReference>